<dbReference type="AlphaFoldDB" id="A0A6V8P1V0"/>
<proteinExistence type="predicted"/>
<reference evidence="5 6" key="1">
    <citation type="journal article" date="2020" name="Front. Microbiol.">
        <title>Single-cell genomics of novel Actinobacteria with the Wood-Ljungdahl pathway discovered in a serpentinizing system.</title>
        <authorList>
            <person name="Merino N."/>
            <person name="Kawai M."/>
            <person name="Boyd E.S."/>
            <person name="Colman D.R."/>
            <person name="McGlynn S.E."/>
            <person name="Nealson K.H."/>
            <person name="Kurokawa K."/>
            <person name="Hongoh Y."/>
        </authorList>
    </citation>
    <scope>NUCLEOTIDE SEQUENCE [LARGE SCALE GENOMIC DNA]</scope>
    <source>
        <strain evidence="2 7">S03</strain>
        <strain evidence="3 5">S25</strain>
        <strain evidence="4 6">S44</strain>
    </source>
</reference>
<dbReference type="EMBL" id="BLSC01000051">
    <property type="protein sequence ID" value="GFP37131.1"/>
    <property type="molecule type" value="Genomic_DNA"/>
</dbReference>
<evidence type="ECO:0000313" key="7">
    <source>
        <dbReference type="Proteomes" id="UP000574717"/>
    </source>
</evidence>
<evidence type="ECO:0000313" key="3">
    <source>
        <dbReference type="EMBL" id="GFP25634.1"/>
    </source>
</evidence>
<comment type="caution">
    <text evidence="3">The sequence shown here is derived from an EMBL/GenBank/DDBJ whole genome shotgun (WGS) entry which is preliminary data.</text>
</comment>
<dbReference type="EMBL" id="BLRX01000144">
    <property type="protein sequence ID" value="GFP25634.1"/>
    <property type="molecule type" value="Genomic_DNA"/>
</dbReference>
<evidence type="ECO:0000313" key="5">
    <source>
        <dbReference type="Proteomes" id="UP000543224"/>
    </source>
</evidence>
<evidence type="ECO:0000313" key="6">
    <source>
        <dbReference type="Proteomes" id="UP000561271"/>
    </source>
</evidence>
<protein>
    <recommendedName>
        <fullName evidence="1">DUF5348 domain-containing protein</fullName>
    </recommendedName>
</protein>
<dbReference type="Gene3D" id="2.40.10.390">
    <property type="match status" value="1"/>
</dbReference>
<dbReference type="RefSeq" id="WP_176237104.1">
    <property type="nucleotide sequence ID" value="NZ_BLRU01000172.1"/>
</dbReference>
<dbReference type="Proteomes" id="UP000543224">
    <property type="component" value="Unassembled WGS sequence"/>
</dbReference>
<accession>A0A6V8P1V0</accession>
<evidence type="ECO:0000313" key="2">
    <source>
        <dbReference type="EMBL" id="GFP19898.1"/>
    </source>
</evidence>
<dbReference type="Proteomes" id="UP000574717">
    <property type="component" value="Unassembled WGS sequence"/>
</dbReference>
<organism evidence="3 5">
    <name type="scientific">Candidatus Hakubella thermalkaliphila</name>
    <dbReference type="NCBI Taxonomy" id="2754717"/>
    <lineage>
        <taxon>Bacteria</taxon>
        <taxon>Bacillati</taxon>
        <taxon>Actinomycetota</taxon>
        <taxon>Actinomycetota incertae sedis</taxon>
        <taxon>Candidatus Hakubellales</taxon>
        <taxon>Candidatus Hakubellaceae</taxon>
        <taxon>Candidatus Hakubella</taxon>
    </lineage>
</organism>
<dbReference type="EMBL" id="BLRU01000172">
    <property type="protein sequence ID" value="GFP19898.1"/>
    <property type="molecule type" value="Genomic_DNA"/>
</dbReference>
<gene>
    <name evidence="2" type="ORF">HKBW3S03_01402</name>
    <name evidence="3" type="ORF">HKBW3S25_01114</name>
    <name evidence="4" type="ORF">HKBW3S44_00811</name>
</gene>
<feature type="domain" description="DUF5348" evidence="1">
    <location>
        <begin position="5"/>
        <end position="64"/>
    </location>
</feature>
<dbReference type="Pfam" id="PF17295">
    <property type="entry name" value="DUF5348"/>
    <property type="match status" value="1"/>
</dbReference>
<evidence type="ECO:0000259" key="1">
    <source>
        <dbReference type="Pfam" id="PF17295"/>
    </source>
</evidence>
<dbReference type="InterPro" id="IPR035255">
    <property type="entry name" value="DUF5348"/>
</dbReference>
<name>A0A6V8P1V0_9ACTN</name>
<sequence>MMREGVLRYDADLDRWCYDEGDARESLYCGEVIAVRITDHFLWGRVEMDRRRDWYCIFRGKNETVVTLRKGNWYPARMKD</sequence>
<dbReference type="Proteomes" id="UP000561271">
    <property type="component" value="Unassembled WGS sequence"/>
</dbReference>
<evidence type="ECO:0000313" key="4">
    <source>
        <dbReference type="EMBL" id="GFP37131.1"/>
    </source>
</evidence>